<evidence type="ECO:0000313" key="5">
    <source>
        <dbReference type="EMBL" id="BCJ10788.1"/>
    </source>
</evidence>
<feature type="region of interest" description="Disordered" evidence="3">
    <location>
        <begin position="43"/>
        <end position="193"/>
    </location>
</feature>
<feature type="coiled-coil region" evidence="2">
    <location>
        <begin position="626"/>
        <end position="653"/>
    </location>
</feature>
<feature type="region of interest" description="Disordered" evidence="3">
    <location>
        <begin position="1063"/>
        <end position="1087"/>
    </location>
</feature>
<feature type="compositionally biased region" description="Low complexity" evidence="3">
    <location>
        <begin position="129"/>
        <end position="147"/>
    </location>
</feature>
<proteinExistence type="predicted"/>
<feature type="compositionally biased region" description="Polar residues" evidence="3">
    <location>
        <begin position="97"/>
        <end position="113"/>
    </location>
</feature>
<name>A0A7G1ITQ4_STRMT</name>
<keyword evidence="1" id="KW-0732">Signal</keyword>
<dbReference type="EMBL" id="AP023349">
    <property type="protein sequence ID" value="BCJ10788.1"/>
    <property type="molecule type" value="Genomic_DNA"/>
</dbReference>
<organism evidence="5 6">
    <name type="scientific">Streptococcus mitis</name>
    <dbReference type="NCBI Taxonomy" id="28037"/>
    <lineage>
        <taxon>Bacteria</taxon>
        <taxon>Bacillati</taxon>
        <taxon>Bacillota</taxon>
        <taxon>Bacilli</taxon>
        <taxon>Lactobacillales</taxon>
        <taxon>Streptococcaceae</taxon>
        <taxon>Streptococcus</taxon>
        <taxon>Streptococcus mitis group</taxon>
    </lineage>
</organism>
<feature type="compositionally biased region" description="Polar residues" evidence="3">
    <location>
        <begin position="43"/>
        <end position="54"/>
    </location>
</feature>
<evidence type="ECO:0000256" key="1">
    <source>
        <dbReference type="ARBA" id="ARBA00022729"/>
    </source>
</evidence>
<dbReference type="InterPro" id="IPR005877">
    <property type="entry name" value="YSIRK_signal_dom"/>
</dbReference>
<dbReference type="Pfam" id="PF04650">
    <property type="entry name" value="YSIRK_signal"/>
    <property type="match status" value="1"/>
</dbReference>
<protein>
    <recommendedName>
        <fullName evidence="4">YSIRK Gram-positive signal peptide domain-containing protein</fullName>
    </recommendedName>
</protein>
<accession>A0A7G1ITQ4</accession>
<feature type="domain" description="YSIRK Gram-positive signal peptide" evidence="4">
    <location>
        <begin position="5"/>
        <end position="27"/>
    </location>
</feature>
<dbReference type="NCBIfam" id="TIGR01168">
    <property type="entry name" value="YSIRK_signal"/>
    <property type="match status" value="1"/>
</dbReference>
<dbReference type="AlphaFoldDB" id="A0A7G1ITQ4"/>
<reference evidence="6" key="1">
    <citation type="submission" date="2020-08" db="EMBL/GenBank/DDBJ databases">
        <title>Complete genome sequence of Streptococcus mitis strain Nm-65.</title>
        <authorList>
            <person name="Tabata A."/>
            <person name="Ohkuni H."/>
            <person name="Nagamune H."/>
        </authorList>
    </citation>
    <scope>NUCLEOTIDE SEQUENCE [LARGE SCALE GENOMIC DNA]</scope>
    <source>
        <strain evidence="6">Nm-65</strain>
    </source>
</reference>
<evidence type="ECO:0000256" key="2">
    <source>
        <dbReference type="SAM" id="Coils"/>
    </source>
</evidence>
<evidence type="ECO:0000259" key="4">
    <source>
        <dbReference type="Pfam" id="PF04650"/>
    </source>
</evidence>
<sequence length="1133" mass="125242">MGKFDKQLKYSIRKVSVGAASVVIGAFYLAMGAGVVHAETNATTDGGASHSSPSPDLETSRPNGLTSSNYGAEPARNPGVSGKPTESTTPKEKENNETLNATQPTEASTSANTRGRRSKRDVGNPPADGTSNTSTGTETAAGSSTGNNEALDSALTERKGATVQPDQPGISIPTGDESGAHDPNAHISFDDPGHNATVEEMWKIIQHMPDDFQNNERSYLRNMDTLGDNLRFDESGNVTHDPNGKKLQPGEIREISSFGGWTAIMKKDGTTGKFAVGMKNEQGYFTGWYNKNGERQEGGMLGSNALDQIYVHEQALDRRFKYMLMLAKGRTIANKDDKAQDGSKFDIVTPNSTENQAKLASLPVKDKEDILQHAPNIEGFTGIEKTFTAFSTAYGSRLKIEFVTGYISDFEGSKGTYRIVVKAIKKDQTEETVYDHTINRIDGVVENEERYSQGVDLSGVNSTIKKLLKGEYNKKVDTLAIDKYNKKYPGERRRDREKLEALREEARQELVKKGDVIVELPVDEEKLRENKNKFKEAPDLTVNYATVANDLNNSLKKRLDSEVQKNSPIWLKSGELNPDGIKKDKDPDRVYKLLDFILPTAKKIIYHADTDQLELVTDPDKVAKHRAELKNRLAAKEAELNTANDEKKIELKKEISALESAIRSTNAYTYTEARNGSKEVKILGSHMEDKTKPDITEISETEYGKYHTNELAEKESDGLSKFTRYFVEKNNVTRNNVLPDADLSARITEEIGGDQDKLGKGGYFSTGDIPLGKDVVSYKIQVFAENEKRVGVNMQSPRLQYNLPILADFSVIQDTVGPSKELARRIISKSNIPEDKKNKIIEEINKSKKTSEIKSQLSGDVKVKYQDVFGNVLTLDNTKEHQKETDLGKKGEDGTYLAVDSGLRYTDYDVTNKKLNTITTSDGKQYRLKRSLENGTLDNGRLRTSDAERGTISASPATVTFVYEEYTPPATGKGVVHFKKQVTDTTTEALTGYADITLEGNVGETFSSTAVDTKITALKNAGYEIVSNEFATNSKTIDSTTDEDGQEPSQVYNVIVREKVKTVTTPPTPDTPVDPDVPEGPKWPAEGLKESDLTKEVTRTINYFKKETADGGKNCRCTTYKGRQSIIQTYCNI</sequence>
<dbReference type="Gene3D" id="3.10.20.470">
    <property type="match status" value="1"/>
</dbReference>
<gene>
    <name evidence="5" type="ORF">SMNM65_12200</name>
</gene>
<dbReference type="Proteomes" id="UP000516106">
    <property type="component" value="Chromosome"/>
</dbReference>
<evidence type="ECO:0000313" key="6">
    <source>
        <dbReference type="Proteomes" id="UP000516106"/>
    </source>
</evidence>
<evidence type="ECO:0000256" key="3">
    <source>
        <dbReference type="SAM" id="MobiDB-lite"/>
    </source>
</evidence>
<feature type="compositionally biased region" description="Basic and acidic residues" evidence="3">
    <location>
        <begin position="178"/>
        <end position="193"/>
    </location>
</feature>
<feature type="compositionally biased region" description="Polar residues" evidence="3">
    <location>
        <begin position="60"/>
        <end position="70"/>
    </location>
</feature>
<keyword evidence="2" id="KW-0175">Coiled coil</keyword>